<feature type="transmembrane region" description="Helical" evidence="1">
    <location>
        <begin position="249"/>
        <end position="267"/>
    </location>
</feature>
<dbReference type="Proteomes" id="UP000829925">
    <property type="component" value="Chromosome"/>
</dbReference>
<keyword evidence="1" id="KW-1133">Transmembrane helix</keyword>
<evidence type="ECO:0000259" key="2">
    <source>
        <dbReference type="Pfam" id="PF00892"/>
    </source>
</evidence>
<keyword evidence="1" id="KW-0812">Transmembrane</keyword>
<dbReference type="PANTHER" id="PTHR22911:SF137">
    <property type="entry name" value="SOLUTE CARRIER FAMILY 35 MEMBER G2-RELATED"/>
    <property type="match status" value="1"/>
</dbReference>
<feature type="transmembrane region" description="Helical" evidence="1">
    <location>
        <begin position="105"/>
        <end position="125"/>
    </location>
</feature>
<keyword evidence="1" id="KW-0472">Membrane</keyword>
<feature type="transmembrane region" description="Helical" evidence="1">
    <location>
        <begin position="77"/>
        <end position="99"/>
    </location>
</feature>
<feature type="transmembrane region" description="Helical" evidence="1">
    <location>
        <begin position="132"/>
        <end position="149"/>
    </location>
</feature>
<dbReference type="EMBL" id="CP095053">
    <property type="protein sequence ID" value="UOR04394.1"/>
    <property type="molecule type" value="Genomic_DNA"/>
</dbReference>
<dbReference type="AlphaFoldDB" id="A0A8T9STQ4"/>
<gene>
    <name evidence="3" type="ORF">MUN82_15775</name>
</gene>
<evidence type="ECO:0000313" key="3">
    <source>
        <dbReference type="EMBL" id="UOR04394.1"/>
    </source>
</evidence>
<feature type="transmembrane region" description="Helical" evidence="1">
    <location>
        <begin position="7"/>
        <end position="24"/>
    </location>
</feature>
<reference evidence="3 4" key="1">
    <citation type="submission" date="2022-04" db="EMBL/GenBank/DDBJ databases">
        <title>Hymenobacter sp. isolated from the air.</title>
        <authorList>
            <person name="Won M."/>
            <person name="Lee C.-M."/>
            <person name="Woen H.-Y."/>
            <person name="Kwon S.-W."/>
        </authorList>
    </citation>
    <scope>NUCLEOTIDE SEQUENCE [LARGE SCALE GENOMIC DNA]</scope>
    <source>
        <strain evidence="4">5413 J-13</strain>
    </source>
</reference>
<feature type="transmembrane region" description="Helical" evidence="1">
    <location>
        <begin position="273"/>
        <end position="290"/>
    </location>
</feature>
<accession>A0A8T9STQ4</accession>
<feature type="transmembrane region" description="Helical" evidence="1">
    <location>
        <begin position="155"/>
        <end position="171"/>
    </location>
</feature>
<proteinExistence type="predicted"/>
<evidence type="ECO:0000313" key="4">
    <source>
        <dbReference type="Proteomes" id="UP000829925"/>
    </source>
</evidence>
<keyword evidence="4" id="KW-1185">Reference proteome</keyword>
<organism evidence="3 4">
    <name type="scientific">Hymenobacter aerilatus</name>
    <dbReference type="NCBI Taxonomy" id="2932251"/>
    <lineage>
        <taxon>Bacteria</taxon>
        <taxon>Pseudomonadati</taxon>
        <taxon>Bacteroidota</taxon>
        <taxon>Cytophagia</taxon>
        <taxon>Cytophagales</taxon>
        <taxon>Hymenobacteraceae</taxon>
        <taxon>Hymenobacter</taxon>
    </lineage>
</organism>
<dbReference type="InterPro" id="IPR037185">
    <property type="entry name" value="EmrE-like"/>
</dbReference>
<protein>
    <submittedName>
        <fullName evidence="3">EamA family transporter</fullName>
    </submittedName>
</protein>
<name>A0A8T9STQ4_9BACT</name>
<dbReference type="PANTHER" id="PTHR22911">
    <property type="entry name" value="ACYL-MALONYL CONDENSING ENZYME-RELATED"/>
    <property type="match status" value="1"/>
</dbReference>
<dbReference type="RefSeq" id="WP_245091988.1">
    <property type="nucleotide sequence ID" value="NZ_CP095053.1"/>
</dbReference>
<sequence length="305" mass="33546">MKTSRYYVAALAAFLIWGFFPLPLRQLTVYPSGQILLFRVLLSVVLLLVLHAVGRVGVVRATLRQYRSASRTEQWRVAGGTVIGGLLLMSNWLLFIYVINQVSVQAGSFAYLICPILLSLLGFLLLRERLRLPQWLAVGLSALSCTLLITGDVRSLLMSLVVAVTYALYLITQRIVQGYDRLVLLTIQLLLSTVVLLPAAPLLGADLAAGFADTHLLIFAGILSVGFTILPLFLNLYALNGLTSGTVGIMMYLNPVVSFVLAFWYFGEQPRPVELWAYAVILVSIVLYNVRGRTSQQVDAVPSQG</sequence>
<feature type="transmembrane region" description="Helical" evidence="1">
    <location>
        <begin position="36"/>
        <end position="56"/>
    </location>
</feature>
<feature type="transmembrane region" description="Helical" evidence="1">
    <location>
        <begin position="183"/>
        <end position="204"/>
    </location>
</feature>
<dbReference type="GO" id="GO:0016020">
    <property type="term" value="C:membrane"/>
    <property type="evidence" value="ECO:0007669"/>
    <property type="project" value="InterPro"/>
</dbReference>
<feature type="domain" description="EamA" evidence="2">
    <location>
        <begin position="156"/>
        <end position="289"/>
    </location>
</feature>
<dbReference type="Pfam" id="PF00892">
    <property type="entry name" value="EamA"/>
    <property type="match status" value="2"/>
</dbReference>
<evidence type="ECO:0000256" key="1">
    <source>
        <dbReference type="SAM" id="Phobius"/>
    </source>
</evidence>
<dbReference type="SUPFAM" id="SSF103481">
    <property type="entry name" value="Multidrug resistance efflux transporter EmrE"/>
    <property type="match status" value="2"/>
</dbReference>
<feature type="transmembrane region" description="Helical" evidence="1">
    <location>
        <begin position="216"/>
        <end position="237"/>
    </location>
</feature>
<dbReference type="KEGG" id="haei:MUN82_15775"/>
<dbReference type="InterPro" id="IPR000620">
    <property type="entry name" value="EamA_dom"/>
</dbReference>
<feature type="domain" description="EamA" evidence="2">
    <location>
        <begin position="7"/>
        <end position="149"/>
    </location>
</feature>